<dbReference type="Pfam" id="PF00561">
    <property type="entry name" value="Abhydrolase_1"/>
    <property type="match status" value="1"/>
</dbReference>
<dbReference type="AlphaFoldDB" id="A0AAE3GQK0"/>
<evidence type="ECO:0000259" key="11">
    <source>
        <dbReference type="Pfam" id="PF00561"/>
    </source>
</evidence>
<dbReference type="InterPro" id="IPR002410">
    <property type="entry name" value="Peptidase_S33"/>
</dbReference>
<evidence type="ECO:0000256" key="8">
    <source>
        <dbReference type="PIRNR" id="PIRNR006431"/>
    </source>
</evidence>
<evidence type="ECO:0000313" key="13">
    <source>
        <dbReference type="Proteomes" id="UP001206128"/>
    </source>
</evidence>
<organism evidence="12 13">
    <name type="scientific">Goodfellowiella coeruleoviolacea</name>
    <dbReference type="NCBI Taxonomy" id="334858"/>
    <lineage>
        <taxon>Bacteria</taxon>
        <taxon>Bacillati</taxon>
        <taxon>Actinomycetota</taxon>
        <taxon>Actinomycetes</taxon>
        <taxon>Pseudonocardiales</taxon>
        <taxon>Pseudonocardiaceae</taxon>
        <taxon>Goodfellowiella</taxon>
    </lineage>
</organism>
<dbReference type="PANTHER" id="PTHR43722">
    <property type="entry name" value="PROLINE IMINOPEPTIDASE"/>
    <property type="match status" value="1"/>
</dbReference>
<feature type="domain" description="AB hydrolase-1" evidence="11">
    <location>
        <begin position="35"/>
        <end position="301"/>
    </location>
</feature>
<evidence type="ECO:0000256" key="9">
    <source>
        <dbReference type="PIRSR" id="PIRSR006431-1"/>
    </source>
</evidence>
<dbReference type="PRINTS" id="PR00793">
    <property type="entry name" value="PROAMNOPTASE"/>
</dbReference>
<dbReference type="PANTHER" id="PTHR43722:SF1">
    <property type="entry name" value="PROLINE IMINOPEPTIDASE"/>
    <property type="match status" value="1"/>
</dbReference>
<keyword evidence="5 8" id="KW-0963">Cytoplasm</keyword>
<dbReference type="PRINTS" id="PR00111">
    <property type="entry name" value="ABHYDROLASE"/>
</dbReference>
<dbReference type="Proteomes" id="UP001206128">
    <property type="component" value="Unassembled WGS sequence"/>
</dbReference>
<keyword evidence="13" id="KW-1185">Reference proteome</keyword>
<evidence type="ECO:0000256" key="7">
    <source>
        <dbReference type="ARBA" id="ARBA00022801"/>
    </source>
</evidence>
<feature type="active site" description="Proton donor" evidence="9">
    <location>
        <position position="298"/>
    </location>
</feature>
<dbReference type="GO" id="GO:0005737">
    <property type="term" value="C:cytoplasm"/>
    <property type="evidence" value="ECO:0007669"/>
    <property type="project" value="UniProtKB-SubCell"/>
</dbReference>
<dbReference type="EC" id="3.4.11.5" evidence="8 10"/>
<comment type="catalytic activity">
    <reaction evidence="1 8 10">
        <text>Release of N-terminal proline from a peptide.</text>
        <dbReference type="EC" id="3.4.11.5"/>
    </reaction>
</comment>
<dbReference type="NCBIfam" id="TIGR01249">
    <property type="entry name" value="pro_imino_pep_1"/>
    <property type="match status" value="1"/>
</dbReference>
<evidence type="ECO:0000256" key="10">
    <source>
        <dbReference type="RuleBase" id="RU003421"/>
    </source>
</evidence>
<keyword evidence="7 8" id="KW-0378">Hydrolase</keyword>
<keyword evidence="4 8" id="KW-0031">Aminopeptidase</keyword>
<evidence type="ECO:0000256" key="2">
    <source>
        <dbReference type="ARBA" id="ARBA00004496"/>
    </source>
</evidence>
<evidence type="ECO:0000256" key="5">
    <source>
        <dbReference type="ARBA" id="ARBA00022490"/>
    </source>
</evidence>
<sequence>MTDLYPEIEPYDHGMLDVGDGNLVYWETCGNPNGKPVVFLHGGPGGGCSANQRRLFDPSAYRIVLFDQRGCGRSTPHASSPLADLSSNTTWHLVADMERLREFLGIDRWQVFGGSWGSTLALAYAETHPERVTELLVRGVFTLRAGELEWYYQGGAAWLFPERWERVLAQVPVAERGDILTAYHRLLHDPDPAVHGPAAVAWSTWEAATITLLPDEELITSFADPTFALAFARIENHYFVNRGWLAEGQLLANADRLAGIPGVIVQGRYDVATPPATAWELHRAWPDAELTMVPDAGHSVSEPGIRAALINATDRFARR</sequence>
<dbReference type="RefSeq" id="WP_253780524.1">
    <property type="nucleotide sequence ID" value="NZ_JAMTCK010000031.1"/>
</dbReference>
<dbReference type="PIRSF" id="PIRSF006431">
    <property type="entry name" value="Pept_S33"/>
    <property type="match status" value="1"/>
</dbReference>
<feature type="active site" evidence="9">
    <location>
        <position position="270"/>
    </location>
</feature>
<comment type="caution">
    <text evidence="12">The sequence shown here is derived from an EMBL/GenBank/DDBJ whole genome shotgun (WGS) entry which is preliminary data.</text>
</comment>
<gene>
    <name evidence="12" type="ORF">LX83_007229</name>
</gene>
<evidence type="ECO:0000313" key="12">
    <source>
        <dbReference type="EMBL" id="MCP2170338.1"/>
    </source>
</evidence>
<comment type="similarity">
    <text evidence="3 8 10">Belongs to the peptidase S33 family.</text>
</comment>
<dbReference type="GO" id="GO:0004177">
    <property type="term" value="F:aminopeptidase activity"/>
    <property type="evidence" value="ECO:0007669"/>
    <property type="project" value="UniProtKB-UniRule"/>
</dbReference>
<evidence type="ECO:0000256" key="3">
    <source>
        <dbReference type="ARBA" id="ARBA00010088"/>
    </source>
</evidence>
<dbReference type="EMBL" id="JAMTCK010000031">
    <property type="protein sequence ID" value="MCP2170338.1"/>
    <property type="molecule type" value="Genomic_DNA"/>
</dbReference>
<dbReference type="InterPro" id="IPR029058">
    <property type="entry name" value="AB_hydrolase_fold"/>
</dbReference>
<evidence type="ECO:0000256" key="6">
    <source>
        <dbReference type="ARBA" id="ARBA00022670"/>
    </source>
</evidence>
<feature type="active site" description="Nucleophile" evidence="9">
    <location>
        <position position="115"/>
    </location>
</feature>
<proteinExistence type="inferred from homology"/>
<name>A0AAE3GQK0_9PSEU</name>
<dbReference type="InterPro" id="IPR000073">
    <property type="entry name" value="AB_hydrolase_1"/>
</dbReference>
<dbReference type="GO" id="GO:0006508">
    <property type="term" value="P:proteolysis"/>
    <property type="evidence" value="ECO:0007669"/>
    <property type="project" value="UniProtKB-KW"/>
</dbReference>
<protein>
    <recommendedName>
        <fullName evidence="8 10">Proline iminopeptidase</fullName>
        <shortName evidence="8">PIP</shortName>
        <ecNumber evidence="8 10">3.4.11.5</ecNumber>
    </recommendedName>
    <alternativeName>
        <fullName evidence="8">Prolyl aminopeptidase</fullName>
    </alternativeName>
</protein>
<dbReference type="SUPFAM" id="SSF53474">
    <property type="entry name" value="alpha/beta-Hydrolases"/>
    <property type="match status" value="1"/>
</dbReference>
<dbReference type="InterPro" id="IPR005944">
    <property type="entry name" value="Pro_iminopeptidase"/>
</dbReference>
<comment type="subcellular location">
    <subcellularLocation>
        <location evidence="2 8">Cytoplasm</location>
    </subcellularLocation>
</comment>
<evidence type="ECO:0000256" key="1">
    <source>
        <dbReference type="ARBA" id="ARBA00001585"/>
    </source>
</evidence>
<accession>A0AAE3GQK0</accession>
<evidence type="ECO:0000256" key="4">
    <source>
        <dbReference type="ARBA" id="ARBA00022438"/>
    </source>
</evidence>
<reference evidence="12" key="1">
    <citation type="submission" date="2022-06" db="EMBL/GenBank/DDBJ databases">
        <title>Genomic Encyclopedia of Archaeal and Bacterial Type Strains, Phase II (KMG-II): from individual species to whole genera.</title>
        <authorList>
            <person name="Goeker M."/>
        </authorList>
    </citation>
    <scope>NUCLEOTIDE SEQUENCE</scope>
    <source>
        <strain evidence="12">DSM 43935</strain>
    </source>
</reference>
<dbReference type="Gene3D" id="3.40.50.1820">
    <property type="entry name" value="alpha/beta hydrolase"/>
    <property type="match status" value="1"/>
</dbReference>
<keyword evidence="6 8" id="KW-0645">Protease</keyword>